<dbReference type="CDD" id="cd15719">
    <property type="entry name" value="FYVE_WDFY3"/>
    <property type="match status" value="1"/>
</dbReference>
<dbReference type="PROSITE" id="PS00678">
    <property type="entry name" value="WD_REPEATS_1"/>
    <property type="match status" value="1"/>
</dbReference>
<evidence type="ECO:0000259" key="9">
    <source>
        <dbReference type="PROSITE" id="PS50178"/>
    </source>
</evidence>
<dbReference type="InterPro" id="IPR019775">
    <property type="entry name" value="WD40_repeat_CS"/>
</dbReference>
<dbReference type="PANTHER" id="PTHR46108">
    <property type="entry name" value="BLUE CHEESE"/>
    <property type="match status" value="1"/>
</dbReference>
<dbReference type="Pfam" id="PF00400">
    <property type="entry name" value="WD40"/>
    <property type="match status" value="2"/>
</dbReference>
<evidence type="ECO:0000313" key="12">
    <source>
        <dbReference type="Proteomes" id="UP000694843"/>
    </source>
</evidence>
<dbReference type="InterPro" id="IPR036372">
    <property type="entry name" value="BEACH_dom_sf"/>
</dbReference>
<dbReference type="PROSITE" id="PS51783">
    <property type="entry name" value="PH_BEACH"/>
    <property type="match status" value="1"/>
</dbReference>
<dbReference type="InterPro" id="IPR001680">
    <property type="entry name" value="WD40_rpt"/>
</dbReference>
<dbReference type="Gene3D" id="1.10.1540.10">
    <property type="entry name" value="BEACH domain"/>
    <property type="match status" value="1"/>
</dbReference>
<feature type="compositionally biased region" description="Polar residues" evidence="8">
    <location>
        <begin position="1222"/>
        <end position="1246"/>
    </location>
</feature>
<evidence type="ECO:0000313" key="13">
    <source>
        <dbReference type="RefSeq" id="XP_047741413.1"/>
    </source>
</evidence>
<dbReference type="SMART" id="SM00320">
    <property type="entry name" value="WD40"/>
    <property type="match status" value="5"/>
</dbReference>
<dbReference type="SUPFAM" id="SSF81837">
    <property type="entry name" value="BEACH domain"/>
    <property type="match status" value="1"/>
</dbReference>
<dbReference type="Pfam" id="PF01363">
    <property type="entry name" value="FYVE"/>
    <property type="match status" value="1"/>
</dbReference>
<dbReference type="InterPro" id="IPR011993">
    <property type="entry name" value="PH-like_dom_sf"/>
</dbReference>
<feature type="compositionally biased region" description="Basic and acidic residues" evidence="8">
    <location>
        <begin position="1209"/>
        <end position="1220"/>
    </location>
</feature>
<protein>
    <submittedName>
        <fullName evidence="13">WD repeat and FYVE domain-containing protein 3 isoform X1</fullName>
    </submittedName>
</protein>
<dbReference type="InterPro" id="IPR023362">
    <property type="entry name" value="PH-BEACH_dom"/>
</dbReference>
<feature type="repeat" description="WD" evidence="7">
    <location>
        <begin position="875"/>
        <end position="916"/>
    </location>
</feature>
<dbReference type="SMART" id="SM00064">
    <property type="entry name" value="FYVE"/>
    <property type="match status" value="1"/>
</dbReference>
<feature type="compositionally biased region" description="Low complexity" evidence="8">
    <location>
        <begin position="1014"/>
        <end position="1033"/>
    </location>
</feature>
<dbReference type="Proteomes" id="UP000694843">
    <property type="component" value="Unplaced"/>
</dbReference>
<feature type="region of interest" description="Disordered" evidence="8">
    <location>
        <begin position="1008"/>
        <end position="1288"/>
    </location>
</feature>
<feature type="domain" description="BEACH" evidence="10">
    <location>
        <begin position="436"/>
        <end position="729"/>
    </location>
</feature>
<dbReference type="SUPFAM" id="SSF50978">
    <property type="entry name" value="WD40 repeat-like"/>
    <property type="match status" value="1"/>
</dbReference>
<dbReference type="InterPro" id="IPR000409">
    <property type="entry name" value="BEACH_dom"/>
</dbReference>
<evidence type="ECO:0000259" key="11">
    <source>
        <dbReference type="PROSITE" id="PS51783"/>
    </source>
</evidence>
<dbReference type="InterPro" id="IPR000306">
    <property type="entry name" value="Znf_FYVE"/>
</dbReference>
<feature type="compositionally biased region" description="Polar residues" evidence="8">
    <location>
        <begin position="254"/>
        <end position="266"/>
    </location>
</feature>
<feature type="domain" description="FYVE-type" evidence="9">
    <location>
        <begin position="1426"/>
        <end position="1486"/>
    </location>
</feature>
<dbReference type="PROSITE" id="PS50178">
    <property type="entry name" value="ZF_FYVE"/>
    <property type="match status" value="1"/>
</dbReference>
<dbReference type="RefSeq" id="XP_047741413.1">
    <property type="nucleotide sequence ID" value="XM_047885457.1"/>
</dbReference>
<dbReference type="Gene3D" id="2.130.10.10">
    <property type="entry name" value="YVTN repeat-like/Quinoprotein amine dehydrogenase"/>
    <property type="match status" value="1"/>
</dbReference>
<dbReference type="GO" id="GO:0008270">
    <property type="term" value="F:zinc ion binding"/>
    <property type="evidence" value="ECO:0007669"/>
    <property type="project" value="UniProtKB-KW"/>
</dbReference>
<dbReference type="PROSITE" id="PS50082">
    <property type="entry name" value="WD_REPEATS_2"/>
    <property type="match status" value="1"/>
</dbReference>
<dbReference type="InterPro" id="IPR011011">
    <property type="entry name" value="Znf_FYVE_PHD"/>
</dbReference>
<evidence type="ECO:0000256" key="4">
    <source>
        <dbReference type="ARBA" id="ARBA00022771"/>
    </source>
</evidence>
<feature type="region of interest" description="Disordered" evidence="8">
    <location>
        <begin position="213"/>
        <end position="266"/>
    </location>
</feature>
<dbReference type="InterPro" id="IPR017455">
    <property type="entry name" value="Znf_FYVE-rel"/>
</dbReference>
<dbReference type="InterPro" id="IPR015943">
    <property type="entry name" value="WD40/YVTN_repeat-like_dom_sf"/>
</dbReference>
<dbReference type="SUPFAM" id="SSF50729">
    <property type="entry name" value="PH domain-like"/>
    <property type="match status" value="1"/>
</dbReference>
<dbReference type="PROSITE" id="PS50294">
    <property type="entry name" value="WD_REPEATS_REGION"/>
    <property type="match status" value="1"/>
</dbReference>
<evidence type="ECO:0000256" key="8">
    <source>
        <dbReference type="SAM" id="MobiDB-lite"/>
    </source>
</evidence>
<name>A0A979FVY9_HYAAZ</name>
<dbReference type="FunFam" id="1.10.1540.10:FF:000002">
    <property type="entry name" value="WD repeat and FYVE domain containing 3"/>
    <property type="match status" value="1"/>
</dbReference>
<keyword evidence="2" id="KW-0479">Metal-binding</keyword>
<evidence type="ECO:0000256" key="7">
    <source>
        <dbReference type="PROSITE-ProRule" id="PRU00221"/>
    </source>
</evidence>
<dbReference type="SMART" id="SM01026">
    <property type="entry name" value="Beach"/>
    <property type="match status" value="1"/>
</dbReference>
<keyword evidence="3" id="KW-0677">Repeat</keyword>
<dbReference type="Gene3D" id="3.30.40.10">
    <property type="entry name" value="Zinc/RING finger domain, C3HC4 (zinc finger)"/>
    <property type="match status" value="1"/>
</dbReference>
<keyword evidence="5" id="KW-0862">Zinc</keyword>
<dbReference type="SUPFAM" id="SSF57903">
    <property type="entry name" value="FYVE/PHD zinc finger"/>
    <property type="match status" value="1"/>
</dbReference>
<dbReference type="InterPro" id="IPR036322">
    <property type="entry name" value="WD40_repeat_dom_sf"/>
</dbReference>
<organism evidence="12 13">
    <name type="scientific">Hyalella azteca</name>
    <name type="common">Amphipod</name>
    <dbReference type="NCBI Taxonomy" id="294128"/>
    <lineage>
        <taxon>Eukaryota</taxon>
        <taxon>Metazoa</taxon>
        <taxon>Ecdysozoa</taxon>
        <taxon>Arthropoda</taxon>
        <taxon>Crustacea</taxon>
        <taxon>Multicrustacea</taxon>
        <taxon>Malacostraca</taxon>
        <taxon>Eumalacostraca</taxon>
        <taxon>Peracarida</taxon>
        <taxon>Amphipoda</taxon>
        <taxon>Senticaudata</taxon>
        <taxon>Talitrida</taxon>
        <taxon>Talitroidea</taxon>
        <taxon>Hyalellidae</taxon>
        <taxon>Hyalella</taxon>
    </lineage>
</organism>
<dbReference type="Pfam" id="PF02138">
    <property type="entry name" value="Beach"/>
    <property type="match status" value="1"/>
</dbReference>
<dbReference type="Gene3D" id="2.30.29.30">
    <property type="entry name" value="Pleckstrin-homology domain (PH domain)/Phosphotyrosine-binding domain (PTB)"/>
    <property type="match status" value="1"/>
</dbReference>
<dbReference type="CDD" id="cd01201">
    <property type="entry name" value="PH_BEACH"/>
    <property type="match status" value="1"/>
</dbReference>
<evidence type="ECO:0000256" key="2">
    <source>
        <dbReference type="ARBA" id="ARBA00022723"/>
    </source>
</evidence>
<reference evidence="13" key="1">
    <citation type="submission" date="2025-08" db="UniProtKB">
        <authorList>
            <consortium name="RefSeq"/>
        </authorList>
    </citation>
    <scope>IDENTIFICATION</scope>
    <source>
        <tissue evidence="13">Whole organism</tissue>
    </source>
</reference>
<feature type="compositionally biased region" description="Polar residues" evidence="8">
    <location>
        <begin position="1192"/>
        <end position="1207"/>
    </location>
</feature>
<proteinExistence type="predicted"/>
<dbReference type="OrthoDB" id="10018316at2759"/>
<dbReference type="InterPro" id="IPR051944">
    <property type="entry name" value="BEACH_domain_protein"/>
</dbReference>
<keyword evidence="4 6" id="KW-0863">Zinc-finger</keyword>
<evidence type="ECO:0000256" key="6">
    <source>
        <dbReference type="PROSITE-ProRule" id="PRU00091"/>
    </source>
</evidence>
<dbReference type="CDD" id="cd06071">
    <property type="entry name" value="Beach"/>
    <property type="match status" value="1"/>
</dbReference>
<dbReference type="KEGG" id="hazt:108666593"/>
<dbReference type="GeneID" id="108666593"/>
<dbReference type="Pfam" id="PF14844">
    <property type="entry name" value="PH_BEACH"/>
    <property type="match status" value="1"/>
</dbReference>
<evidence type="ECO:0000256" key="1">
    <source>
        <dbReference type="ARBA" id="ARBA00022574"/>
    </source>
</evidence>
<feature type="compositionally biased region" description="Basic and acidic residues" evidence="8">
    <location>
        <begin position="1056"/>
        <end position="1091"/>
    </location>
</feature>
<gene>
    <name evidence="13" type="primary">LOC108666593</name>
</gene>
<evidence type="ECO:0000256" key="5">
    <source>
        <dbReference type="ARBA" id="ARBA00022833"/>
    </source>
</evidence>
<accession>A0A979FVY9</accession>
<keyword evidence="12" id="KW-1185">Reference proteome</keyword>
<dbReference type="OMA" id="YRPHLDD"/>
<dbReference type="PANTHER" id="PTHR46108:SF4">
    <property type="entry name" value="BLUE CHEESE"/>
    <property type="match status" value="1"/>
</dbReference>
<dbReference type="InterPro" id="IPR013083">
    <property type="entry name" value="Znf_RING/FYVE/PHD"/>
</dbReference>
<sequence>MMPWDMPTHFHTVTNVSKKLQKVTGGLSRLASRTKSRRDDSVVARKPLVNLSPVEVLRQTSVHVALVRELVALQHSQQIQKQEDLSRYWWGVWEKEERELTRERGLWGPLSPSHLDKWMLDATEGPCRMRKKMVANPLFYLHYPPYKAISELEQGRLSKYKMASSFHSEEYMRKRRPLGLACRDQETGPQSPMSAPKPVTLVESYVGKDVTEMDVSGLKGRRPPVSGDSGDASIPNEDDGDPSELLDSGIGLSEHTSSQQPDDVYTPDNQSLIRLLEHDDKVSHMFRCARIQGLDTTEALLLFGREHFYIVDGFTLLKSREIRDIESLPPGSHEPVIPSATSGGWTPAGGAQDPHACYKLHYDDIREALQRRYLLQPIAIEIFSSDGRNFLLAFPKAKERNKVYQRLLVVCTGLADSAHQSVEGQRRSASVEQTGGLFSSLIGETSVTHRWVRGEISNFQYLMHLNTLAGRSYNDLMQYPIFPWVLADYESSSLDFSNPATFRDLTKPMGAQTPDRLEQFRKRYREWDDPSGETPPYHYGTHYSSAMIVSSYLVRMEPFTQHFLRLQGGHFDLADRMFHSLKEAWLSASRNNMADIKELIPEFFYLPEFLENSNQFDLGIKQSGVQLDDVILPPWAKGDAREFIRQHRAALESDHVSQRLHHWIDLIFGFKQQGQQAVEAVNVFHHLFYEGNVDIYSIDDPLKQKATIGFINNFGQIPKQLFRRPHPCKKLGGQRSSIMDASPLVQAPAVTPRDKVFYKNLELLRPALAPLKEVKGVVGQIMSVDKGVLAVEQNKVLIPPSYQRYLAWGFADYSLRVGPYESEKALLVWEGDSGHTGEVLAAVCPNARTIITASTDTVVRVYDMYRRQVVHKCSLYGHSDAVTCVAASTAFGLLVSGSRDKTAIIWDLARLTFVRQLTGHHAPLAAVAISDSTGDIGTCGGTWLHVWSINGVAIASVNTALGARSALQQVLCLAFTTAYEWDQDNLILTGSSDGVVRMWGVEYVQTPIEDDSDNSSSDPLSNNTSVSSNNSSSKANKRTHAPEELTVPEGSPDFSHPLDSRRDSCRDNRRDSRRDSCRDSRRDSCRADQQQRRPSSQPHRDDGQFSGGSFFHKSVSVSSLSDEDDSLVEDARQGPKSADASPTSGTQETDLKLAGLSEEAVEPAKTDAGASLSLTSGGPNEPHHQQEALDVATTTDGVSSEGRQLSPSRDARVTTLHRQEALASSSSQPSFDTTGGSVDTPSSSPRLQPPLAVCRAVSVVEQQQQQQHAGSAGAPPKRLQGSKSETSLADTAAGLGQSCAPSDAFEVITEAEVREAQSQEALLSPPGRSEVLMPGMRWTCQLVFRRQLTAHTAYDRSDNAEPASVTAITVARDHRSVLVGDARGRVFSWGVVEARGAGAATRAAPGRGLGGSSVNLSSSTDHWVSDAQCPSCSACHLTFTLYERKHHCRNCGRIFCAKCSRFESEIPRLKMNKPVRVCRNCHLLLKGSS</sequence>
<dbReference type="PROSITE" id="PS50197">
    <property type="entry name" value="BEACH"/>
    <property type="match status" value="1"/>
</dbReference>
<feature type="domain" description="BEACH-type PH" evidence="11">
    <location>
        <begin position="277"/>
        <end position="408"/>
    </location>
</feature>
<evidence type="ECO:0000259" key="10">
    <source>
        <dbReference type="PROSITE" id="PS50197"/>
    </source>
</evidence>
<keyword evidence="1 7" id="KW-0853">WD repeat</keyword>
<evidence type="ECO:0000256" key="3">
    <source>
        <dbReference type="ARBA" id="ARBA00022737"/>
    </source>
</evidence>